<comment type="caution">
    <text evidence="1">The sequence shown here is derived from an EMBL/GenBank/DDBJ whole genome shotgun (WGS) entry which is preliminary data.</text>
</comment>
<accession>A0ABR9SFD3</accession>
<keyword evidence="2" id="KW-1185">Reference proteome</keyword>
<gene>
    <name evidence="1" type="ORF">IM725_10755</name>
</gene>
<sequence length="148" mass="16548">MPDIRPQAFTSKANYSDQNLVVGEESIYDLLCRGMRSSLRFKCLEVGATFLLEHRNKLVKGRLVSPRNQSASLDDIFCPEPHCRSVCKMNIGATEVDEVSLALHWKWHLGNPNRAEVSPVIVSTSVVEPIACQSEQRVEEEPQSAVPI</sequence>
<name>A0ABR9SFD3_9BURK</name>
<proteinExistence type="predicted"/>
<dbReference type="EMBL" id="JADDOJ010000038">
    <property type="protein sequence ID" value="MBE7941050.1"/>
    <property type="molecule type" value="Genomic_DNA"/>
</dbReference>
<evidence type="ECO:0000313" key="2">
    <source>
        <dbReference type="Proteomes" id="UP000715965"/>
    </source>
</evidence>
<organism evidence="1 2">
    <name type="scientific">Ramlibacter aquaticus</name>
    <dbReference type="NCBI Taxonomy" id="2780094"/>
    <lineage>
        <taxon>Bacteria</taxon>
        <taxon>Pseudomonadati</taxon>
        <taxon>Pseudomonadota</taxon>
        <taxon>Betaproteobacteria</taxon>
        <taxon>Burkholderiales</taxon>
        <taxon>Comamonadaceae</taxon>
        <taxon>Ramlibacter</taxon>
    </lineage>
</organism>
<protein>
    <submittedName>
        <fullName evidence="1">Uncharacterized protein</fullName>
    </submittedName>
</protein>
<evidence type="ECO:0000313" key="1">
    <source>
        <dbReference type="EMBL" id="MBE7941050.1"/>
    </source>
</evidence>
<reference evidence="1 2" key="1">
    <citation type="submission" date="2020-10" db="EMBL/GenBank/DDBJ databases">
        <title>Draft genome of Ramlibacter aquaticus LMG 30558.</title>
        <authorList>
            <person name="Props R."/>
        </authorList>
    </citation>
    <scope>NUCLEOTIDE SEQUENCE [LARGE SCALE GENOMIC DNA]</scope>
    <source>
        <strain evidence="1 2">LMG 30558</strain>
    </source>
</reference>
<dbReference type="Proteomes" id="UP000715965">
    <property type="component" value="Unassembled WGS sequence"/>
</dbReference>